<evidence type="ECO:0000256" key="1">
    <source>
        <dbReference type="ARBA" id="ARBA00022664"/>
    </source>
</evidence>
<gene>
    <name evidence="3" type="ORF">DSTB1V02_LOCUS12390</name>
</gene>
<accession>A0A7R9AE96</accession>
<protein>
    <recommendedName>
        <fullName evidence="2">PWI domain-containing protein</fullName>
    </recommendedName>
</protein>
<dbReference type="InterPro" id="IPR036483">
    <property type="entry name" value="PWI_dom_sf"/>
</dbReference>
<dbReference type="PROSITE" id="PS51025">
    <property type="entry name" value="PWI"/>
    <property type="match status" value="1"/>
</dbReference>
<evidence type="ECO:0000259" key="2">
    <source>
        <dbReference type="PROSITE" id="PS51025"/>
    </source>
</evidence>
<dbReference type="InterPro" id="IPR052225">
    <property type="entry name" value="Ser/Arg_repetitive_matrix"/>
</dbReference>
<dbReference type="Gene3D" id="1.20.1390.10">
    <property type="entry name" value="PWI domain"/>
    <property type="match status" value="1"/>
</dbReference>
<keyword evidence="4" id="KW-1185">Reference proteome</keyword>
<dbReference type="GO" id="GO:0006397">
    <property type="term" value="P:mRNA processing"/>
    <property type="evidence" value="ECO:0007669"/>
    <property type="project" value="UniProtKB-KW"/>
</dbReference>
<dbReference type="PANTHER" id="PTHR23148">
    <property type="entry name" value="SERINE/ARGININE REGULATED NUCLEAR MATRIX PROTEIN"/>
    <property type="match status" value="1"/>
</dbReference>
<feature type="non-terminal residue" evidence="3">
    <location>
        <position position="195"/>
    </location>
</feature>
<name>A0A7R9AE96_9CRUS</name>
<dbReference type="SUPFAM" id="SSF101233">
    <property type="entry name" value="PWI domain"/>
    <property type="match status" value="1"/>
</dbReference>
<dbReference type="GO" id="GO:0005681">
    <property type="term" value="C:spliceosomal complex"/>
    <property type="evidence" value="ECO:0007669"/>
    <property type="project" value="TreeGrafter"/>
</dbReference>
<organism evidence="3">
    <name type="scientific">Darwinula stevensoni</name>
    <dbReference type="NCBI Taxonomy" id="69355"/>
    <lineage>
        <taxon>Eukaryota</taxon>
        <taxon>Metazoa</taxon>
        <taxon>Ecdysozoa</taxon>
        <taxon>Arthropoda</taxon>
        <taxon>Crustacea</taxon>
        <taxon>Oligostraca</taxon>
        <taxon>Ostracoda</taxon>
        <taxon>Podocopa</taxon>
        <taxon>Podocopida</taxon>
        <taxon>Darwinulocopina</taxon>
        <taxon>Darwinuloidea</taxon>
        <taxon>Darwinulidae</taxon>
        <taxon>Darwinula</taxon>
    </lineage>
</organism>
<sequence>MQGTSSDQDNRFADKQKKLLKQMKFGESLEKKFLLPSSLSLYLVCHLHILCVTVIEMECVSDVGAIPLDGVGFLQGIALSQDGNESSLLPFDVSGDFTRCPLIEGLEFNQSPPSLASQKVESFNSSLRMVNMSKVKLDVIKPWIAHRITELLGGVEDDVVVEFVFNQLEADKAYVINSASAIGDLIGTMPLKKSA</sequence>
<proteinExistence type="predicted"/>
<dbReference type="GO" id="GO:0048024">
    <property type="term" value="P:regulation of mRNA splicing, via spliceosome"/>
    <property type="evidence" value="ECO:0007669"/>
    <property type="project" value="TreeGrafter"/>
</dbReference>
<dbReference type="EMBL" id="CAJPEV010004649">
    <property type="protein sequence ID" value="CAG0902120.1"/>
    <property type="molecule type" value="Genomic_DNA"/>
</dbReference>
<dbReference type="OrthoDB" id="163257at2759"/>
<evidence type="ECO:0000313" key="3">
    <source>
        <dbReference type="EMBL" id="CAD7252632.1"/>
    </source>
</evidence>
<dbReference type="AlphaFoldDB" id="A0A7R9AE96"/>
<dbReference type="InterPro" id="IPR002483">
    <property type="entry name" value="PWI_dom"/>
</dbReference>
<evidence type="ECO:0000313" key="4">
    <source>
        <dbReference type="Proteomes" id="UP000677054"/>
    </source>
</evidence>
<dbReference type="SMART" id="SM00311">
    <property type="entry name" value="PWI"/>
    <property type="match status" value="1"/>
</dbReference>
<dbReference type="PANTHER" id="PTHR23148:SF0">
    <property type="entry name" value="SERINE_ARGININE REPETITIVE MATRIX PROTEIN 1"/>
    <property type="match status" value="1"/>
</dbReference>
<dbReference type="EMBL" id="LR904166">
    <property type="protein sequence ID" value="CAD7252632.1"/>
    <property type="molecule type" value="Genomic_DNA"/>
</dbReference>
<keyword evidence="1" id="KW-0507">mRNA processing</keyword>
<dbReference type="Pfam" id="PF01480">
    <property type="entry name" value="PWI"/>
    <property type="match status" value="1"/>
</dbReference>
<reference evidence="3" key="1">
    <citation type="submission" date="2020-11" db="EMBL/GenBank/DDBJ databases">
        <authorList>
            <person name="Tran Van P."/>
        </authorList>
    </citation>
    <scope>NUCLEOTIDE SEQUENCE</scope>
</reference>
<dbReference type="Proteomes" id="UP000677054">
    <property type="component" value="Unassembled WGS sequence"/>
</dbReference>
<dbReference type="GO" id="GO:0003723">
    <property type="term" value="F:RNA binding"/>
    <property type="evidence" value="ECO:0007669"/>
    <property type="project" value="TreeGrafter"/>
</dbReference>
<feature type="domain" description="PWI" evidence="2">
    <location>
        <begin position="120"/>
        <end position="195"/>
    </location>
</feature>